<dbReference type="Gene3D" id="1.10.3720.10">
    <property type="entry name" value="MetI-like"/>
    <property type="match status" value="1"/>
</dbReference>
<organism evidence="10">
    <name type="scientific">Veillonella atypica</name>
    <dbReference type="NCBI Taxonomy" id="39777"/>
    <lineage>
        <taxon>Bacteria</taxon>
        <taxon>Bacillati</taxon>
        <taxon>Bacillota</taxon>
        <taxon>Negativicutes</taxon>
        <taxon>Veillonellales</taxon>
        <taxon>Veillonellaceae</taxon>
        <taxon>Veillonella</taxon>
    </lineage>
</organism>
<dbReference type="EMBL" id="LRQT01000018">
    <property type="protein sequence ID" value="KXA64891.1"/>
    <property type="molecule type" value="Genomic_DNA"/>
</dbReference>
<dbReference type="PANTHER" id="PTHR30177">
    <property type="entry name" value="GLYCINE BETAINE/L-PROLINE TRANSPORT SYSTEM PERMEASE PROTEIN PROW"/>
    <property type="match status" value="1"/>
</dbReference>
<feature type="transmembrane region" description="Helical" evidence="8">
    <location>
        <begin position="57"/>
        <end position="77"/>
    </location>
</feature>
<evidence type="ECO:0000256" key="2">
    <source>
        <dbReference type="ARBA" id="ARBA00022448"/>
    </source>
</evidence>
<dbReference type="CDD" id="cd13612">
    <property type="entry name" value="PBP2_ProWX"/>
    <property type="match status" value="1"/>
</dbReference>
<dbReference type="Pfam" id="PF04069">
    <property type="entry name" value="OpuAC"/>
    <property type="match status" value="1"/>
</dbReference>
<dbReference type="PATRIC" id="fig|39777.7.peg.714"/>
<dbReference type="GO" id="GO:0043190">
    <property type="term" value="C:ATP-binding cassette (ABC) transporter complex"/>
    <property type="evidence" value="ECO:0007669"/>
    <property type="project" value="InterPro"/>
</dbReference>
<accession>A0A133S5J8</accession>
<name>A0A133S5J8_9FIRM</name>
<feature type="transmembrane region" description="Helical" evidence="8">
    <location>
        <begin position="20"/>
        <end position="45"/>
    </location>
</feature>
<evidence type="ECO:0000256" key="6">
    <source>
        <dbReference type="ARBA" id="ARBA00035642"/>
    </source>
</evidence>
<dbReference type="GO" id="GO:0022857">
    <property type="term" value="F:transmembrane transporter activity"/>
    <property type="evidence" value="ECO:0007669"/>
    <property type="project" value="InterPro"/>
</dbReference>
<proteinExistence type="inferred from homology"/>
<dbReference type="SUPFAM" id="SSF161098">
    <property type="entry name" value="MetI-like"/>
    <property type="match status" value="1"/>
</dbReference>
<feature type="transmembrane region" description="Helical" evidence="8">
    <location>
        <begin position="219"/>
        <end position="236"/>
    </location>
</feature>
<dbReference type="PANTHER" id="PTHR30177:SF4">
    <property type="entry name" value="OSMOPROTECTANT IMPORT PERMEASE PROTEIN OSMW"/>
    <property type="match status" value="1"/>
</dbReference>
<keyword evidence="2 8" id="KW-0813">Transport</keyword>
<comment type="similarity">
    <text evidence="6">In the C-terminal section; belongs to the OsmX family.</text>
</comment>
<evidence type="ECO:0000259" key="9">
    <source>
        <dbReference type="PROSITE" id="PS50928"/>
    </source>
</evidence>
<feature type="transmembrane region" description="Helical" evidence="8">
    <location>
        <begin position="182"/>
        <end position="207"/>
    </location>
</feature>
<evidence type="ECO:0000313" key="10">
    <source>
        <dbReference type="EMBL" id="KXA64891.1"/>
    </source>
</evidence>
<feature type="domain" description="ABC transmembrane type-1" evidence="9">
    <location>
        <begin position="20"/>
        <end position="199"/>
    </location>
</feature>
<dbReference type="RefSeq" id="WP_060807407.1">
    <property type="nucleotide sequence ID" value="NZ_KQ958065.1"/>
</dbReference>
<dbReference type="InterPro" id="IPR051204">
    <property type="entry name" value="ABC_transp_perm/SBD"/>
</dbReference>
<keyword evidence="3 8" id="KW-0812">Transmembrane</keyword>
<feature type="transmembrane region" description="Helical" evidence="8">
    <location>
        <begin position="146"/>
        <end position="170"/>
    </location>
</feature>
<evidence type="ECO:0000256" key="1">
    <source>
        <dbReference type="ARBA" id="ARBA00004141"/>
    </source>
</evidence>
<dbReference type="InterPro" id="IPR035906">
    <property type="entry name" value="MetI-like_sf"/>
</dbReference>
<dbReference type="InterPro" id="IPR007210">
    <property type="entry name" value="ABC_Gly_betaine_transp_sub-bd"/>
</dbReference>
<dbReference type="Gene3D" id="3.40.190.120">
    <property type="entry name" value="Osmoprotection protein (prox), domain 2"/>
    <property type="match status" value="1"/>
</dbReference>
<comment type="similarity">
    <text evidence="8">Belongs to the binding-protein-dependent transport system permease family.</text>
</comment>
<dbReference type="Gene3D" id="3.40.190.10">
    <property type="entry name" value="Periplasmic binding protein-like II"/>
    <property type="match status" value="1"/>
</dbReference>
<dbReference type="Pfam" id="PF00528">
    <property type="entry name" value="BPD_transp_1"/>
    <property type="match status" value="1"/>
</dbReference>
<evidence type="ECO:0000313" key="11">
    <source>
        <dbReference type="Proteomes" id="UP000070226"/>
    </source>
</evidence>
<dbReference type="AlphaFoldDB" id="A0A133S5J8"/>
<reference evidence="10 11" key="1">
    <citation type="submission" date="2016-01" db="EMBL/GenBank/DDBJ databases">
        <authorList>
            <person name="Oliw E.H."/>
        </authorList>
    </citation>
    <scope>NUCLEOTIDE SEQUENCE [LARGE SCALE GENOMIC DNA]</scope>
    <source>
        <strain evidence="10 11">CMW7756B</strain>
    </source>
</reference>
<comment type="subcellular location">
    <subcellularLocation>
        <location evidence="8">Cell membrane</location>
        <topology evidence="8">Multi-pass membrane protein</topology>
    </subcellularLocation>
    <subcellularLocation>
        <location evidence="1">Membrane</location>
        <topology evidence="1">Multi-pass membrane protein</topology>
    </subcellularLocation>
</comment>
<evidence type="ECO:0000256" key="8">
    <source>
        <dbReference type="RuleBase" id="RU363032"/>
    </source>
</evidence>
<sequence length="511" mass="56840">MIQNIYHLLVENWSFFSGLLWEHIGIALLSSIIAIILGLVAGILLNEYRRAVNPTMMVINFLYTIPSISMLGFLIPFSGIGNATAVIALVIYALLPMVRNTYTGLSSIDKEMIEAATSLGLSHVQRLRYIELPLAFPVIMVGIRNMLVMTIALTGVASFIGAGGLGVAIYRGITTNNTTMTVAGSLLIAFLALIMDAVLGFFEKIILYRGHCKRTFKRIGIIASIVIISGIGVFMWPSQQSDVIHVATKPMTEQLILGDMLKLLIEQDTDLTVEVTAGVGGGTSNIQPAMESGQFDIYPEYTGTGWNAVLKRDTQYSENLFDELQRAYEDTYQFKWVGMYGFNNTYGLAVRKDIANKYNLKTYSDLARVSSQLILGGEYDFFGRQDGYSGLQRVYGMDFKDTKDMDIGLKYQAIESGHVDAMPIFTTDGQLSHASIVVLEDDKHLYPSYVCGNVVRIDVLTKHPELESVLLKLTNTITDQDMSYMNYEVESEGQKPHDVAERYLRIKGLLY</sequence>
<evidence type="ECO:0000256" key="5">
    <source>
        <dbReference type="ARBA" id="ARBA00023136"/>
    </source>
</evidence>
<dbReference type="PROSITE" id="PS50928">
    <property type="entry name" value="ABC_TM1"/>
    <property type="match status" value="1"/>
</dbReference>
<dbReference type="Proteomes" id="UP000070226">
    <property type="component" value="Unassembled WGS sequence"/>
</dbReference>
<gene>
    <name evidence="10" type="ORF">HMPREF3233_00724</name>
</gene>
<dbReference type="CDD" id="cd06261">
    <property type="entry name" value="TM_PBP2"/>
    <property type="match status" value="1"/>
</dbReference>
<dbReference type="GO" id="GO:0031460">
    <property type="term" value="P:glycine betaine transport"/>
    <property type="evidence" value="ECO:0007669"/>
    <property type="project" value="TreeGrafter"/>
</dbReference>
<dbReference type="FunFam" id="1.10.3720.10:FF:000001">
    <property type="entry name" value="Glycine betaine ABC transporter, permease"/>
    <property type="match status" value="1"/>
</dbReference>
<comment type="similarity">
    <text evidence="7">In the N-terminal section; belongs to the binding-protein-dependent transport system permease family.</text>
</comment>
<feature type="transmembrane region" description="Helical" evidence="8">
    <location>
        <begin position="83"/>
        <end position="102"/>
    </location>
</feature>
<keyword evidence="4 8" id="KW-1133">Transmembrane helix</keyword>
<protein>
    <submittedName>
        <fullName evidence="10">ABC transporter, substrate-binding protein, QAT family</fullName>
    </submittedName>
</protein>
<dbReference type="InterPro" id="IPR000515">
    <property type="entry name" value="MetI-like"/>
</dbReference>
<keyword evidence="5 8" id="KW-0472">Membrane</keyword>
<comment type="caution">
    <text evidence="10">The sequence shown here is derived from an EMBL/GenBank/DDBJ whole genome shotgun (WGS) entry which is preliminary data.</text>
</comment>
<evidence type="ECO:0000256" key="4">
    <source>
        <dbReference type="ARBA" id="ARBA00022989"/>
    </source>
</evidence>
<evidence type="ECO:0000256" key="3">
    <source>
        <dbReference type="ARBA" id="ARBA00022692"/>
    </source>
</evidence>
<evidence type="ECO:0000256" key="7">
    <source>
        <dbReference type="ARBA" id="ARBA00035652"/>
    </source>
</evidence>
<dbReference type="SUPFAM" id="SSF53850">
    <property type="entry name" value="Periplasmic binding protein-like II"/>
    <property type="match status" value="1"/>
</dbReference>